<dbReference type="Proteomes" id="UP001497623">
    <property type="component" value="Unassembled WGS sequence"/>
</dbReference>
<dbReference type="EMBL" id="CAXKWB010014674">
    <property type="protein sequence ID" value="CAL4111398.1"/>
    <property type="molecule type" value="Genomic_DNA"/>
</dbReference>
<feature type="non-terminal residue" evidence="3">
    <location>
        <position position="353"/>
    </location>
</feature>
<evidence type="ECO:0000259" key="2">
    <source>
        <dbReference type="PROSITE" id="PS00028"/>
    </source>
</evidence>
<evidence type="ECO:0000256" key="1">
    <source>
        <dbReference type="SAM" id="MobiDB-lite"/>
    </source>
</evidence>
<feature type="domain" description="C2H2-type" evidence="2">
    <location>
        <begin position="322"/>
        <end position="344"/>
    </location>
</feature>
<comment type="caution">
    <text evidence="3">The sequence shown here is derived from an EMBL/GenBank/DDBJ whole genome shotgun (WGS) entry which is preliminary data.</text>
</comment>
<proteinExistence type="predicted"/>
<accession>A0AAV2R4L7</accession>
<dbReference type="InterPro" id="IPR013087">
    <property type="entry name" value="Znf_C2H2_type"/>
</dbReference>
<sequence length="353" mass="39123">MLSPTNMNMGHPALKVAHVPVITSIYSLKRREPEPLPRSSKSACLTAPSTQLPSSAPGLRHTRSAIETVIQTPVVHRPRALSNGCDHKNLPEPPSAMVGAAQQRQLSPRSLSLSTGFEHKNLLKPPSLVVGAAHQLQVSPRSRASSSGAEFQSYQSLGRSCKRDPFQPMLSQKIQQHVYMNVPHPVASHVYVNLPLPASMAPHPGLTIKRYQTISYNQRFSNSKTPQPERVKELLKANTGIHSNYVEIRSEDQENLTPAQNMKSSKLYSKSPRRRASLPGYVEMSSPYIKTETEKKSESTSLGDIATKLAEYACHVPRNIFCPLCPRYFGDEKCLGSHLQTEHHKELNTLVFG</sequence>
<dbReference type="AlphaFoldDB" id="A0AAV2R4L7"/>
<evidence type="ECO:0000313" key="4">
    <source>
        <dbReference type="Proteomes" id="UP001497623"/>
    </source>
</evidence>
<reference evidence="3 4" key="1">
    <citation type="submission" date="2024-05" db="EMBL/GenBank/DDBJ databases">
        <authorList>
            <person name="Wallberg A."/>
        </authorList>
    </citation>
    <scope>NUCLEOTIDE SEQUENCE [LARGE SCALE GENOMIC DNA]</scope>
</reference>
<protein>
    <recommendedName>
        <fullName evidence="2">C2H2-type domain-containing protein</fullName>
    </recommendedName>
</protein>
<feature type="compositionally biased region" description="Polar residues" evidence="1">
    <location>
        <begin position="39"/>
        <end position="54"/>
    </location>
</feature>
<organism evidence="3 4">
    <name type="scientific">Meganyctiphanes norvegica</name>
    <name type="common">Northern krill</name>
    <name type="synonym">Thysanopoda norvegica</name>
    <dbReference type="NCBI Taxonomy" id="48144"/>
    <lineage>
        <taxon>Eukaryota</taxon>
        <taxon>Metazoa</taxon>
        <taxon>Ecdysozoa</taxon>
        <taxon>Arthropoda</taxon>
        <taxon>Crustacea</taxon>
        <taxon>Multicrustacea</taxon>
        <taxon>Malacostraca</taxon>
        <taxon>Eumalacostraca</taxon>
        <taxon>Eucarida</taxon>
        <taxon>Euphausiacea</taxon>
        <taxon>Euphausiidae</taxon>
        <taxon>Meganyctiphanes</taxon>
    </lineage>
</organism>
<name>A0AAV2R4L7_MEGNR</name>
<dbReference type="PROSITE" id="PS00028">
    <property type="entry name" value="ZINC_FINGER_C2H2_1"/>
    <property type="match status" value="1"/>
</dbReference>
<evidence type="ECO:0000313" key="3">
    <source>
        <dbReference type="EMBL" id="CAL4111398.1"/>
    </source>
</evidence>
<keyword evidence="4" id="KW-1185">Reference proteome</keyword>
<feature type="region of interest" description="Disordered" evidence="1">
    <location>
        <begin position="30"/>
        <end position="58"/>
    </location>
</feature>
<gene>
    <name evidence="3" type="ORF">MNOR_LOCUS19631</name>
</gene>